<keyword evidence="1" id="KW-0472">Membrane</keyword>
<evidence type="ECO:0000256" key="1">
    <source>
        <dbReference type="SAM" id="Phobius"/>
    </source>
</evidence>
<evidence type="ECO:0000313" key="2">
    <source>
        <dbReference type="EMBL" id="PIU35744.1"/>
    </source>
</evidence>
<dbReference type="EMBL" id="PEWZ01000056">
    <property type="protein sequence ID" value="PIU35744.1"/>
    <property type="molecule type" value="Genomic_DNA"/>
</dbReference>
<dbReference type="Proteomes" id="UP000229502">
    <property type="component" value="Unassembled WGS sequence"/>
</dbReference>
<evidence type="ECO:0000313" key="3">
    <source>
        <dbReference type="Proteomes" id="UP000229502"/>
    </source>
</evidence>
<reference evidence="3" key="1">
    <citation type="submission" date="2017-09" db="EMBL/GenBank/DDBJ databases">
        <title>Depth-based differentiation of microbial function through sediment-hosted aquifers and enrichment of novel symbionts in the deep terrestrial subsurface.</title>
        <authorList>
            <person name="Probst A.J."/>
            <person name="Ladd B."/>
            <person name="Jarett J.K."/>
            <person name="Geller-Mcgrath D.E."/>
            <person name="Sieber C.M.K."/>
            <person name="Emerson J.B."/>
            <person name="Anantharaman K."/>
            <person name="Thomas B.C."/>
            <person name="Malmstrom R."/>
            <person name="Stieglmeier M."/>
            <person name="Klingl A."/>
            <person name="Woyke T."/>
            <person name="Ryan C.M."/>
            <person name="Banfield J.F."/>
        </authorList>
    </citation>
    <scope>NUCLEOTIDE SEQUENCE [LARGE SCALE GENOMIC DNA]</scope>
</reference>
<proteinExistence type="predicted"/>
<protein>
    <recommendedName>
        <fullName evidence="4">DUF1648 domain-containing protein</fullName>
    </recommendedName>
</protein>
<dbReference type="AlphaFoldDB" id="A0A2M6YRQ6"/>
<sequence length="115" mass="13160">MEERVNKPKSPSKLTLVNISLIILGLGTILVRKSFLPEKVPLFYSRPWGEEQLAPRNWLFLIPFSSFVVFIFSNQIGKFLRKKNGDFLPFVLSGISLLFSILGTVTLLKIIFLIY</sequence>
<keyword evidence="1" id="KW-1133">Transmembrane helix</keyword>
<organism evidence="2 3">
    <name type="scientific">Candidatus Shapirobacteria bacterium CG07_land_8_20_14_0_80_39_18</name>
    <dbReference type="NCBI Taxonomy" id="1974882"/>
    <lineage>
        <taxon>Bacteria</taxon>
        <taxon>Candidatus Shapironibacteriota</taxon>
    </lineage>
</organism>
<gene>
    <name evidence="2" type="ORF">COT03_01105</name>
</gene>
<name>A0A2M6YRQ6_9BACT</name>
<comment type="caution">
    <text evidence="2">The sequence shown here is derived from an EMBL/GenBank/DDBJ whole genome shotgun (WGS) entry which is preliminary data.</text>
</comment>
<accession>A0A2M6YRQ6</accession>
<keyword evidence="1" id="KW-0812">Transmembrane</keyword>
<evidence type="ECO:0008006" key="4">
    <source>
        <dbReference type="Google" id="ProtNLM"/>
    </source>
</evidence>
<feature type="transmembrane region" description="Helical" evidence="1">
    <location>
        <begin position="58"/>
        <end position="76"/>
    </location>
</feature>
<feature type="transmembrane region" description="Helical" evidence="1">
    <location>
        <begin position="88"/>
        <end position="114"/>
    </location>
</feature>
<feature type="transmembrane region" description="Helical" evidence="1">
    <location>
        <begin position="12"/>
        <end position="31"/>
    </location>
</feature>